<organism evidence="2 3">
    <name type="scientific">Ladona fulva</name>
    <name type="common">Scarce chaser dragonfly</name>
    <name type="synonym">Libellula fulva</name>
    <dbReference type="NCBI Taxonomy" id="123851"/>
    <lineage>
        <taxon>Eukaryota</taxon>
        <taxon>Metazoa</taxon>
        <taxon>Ecdysozoa</taxon>
        <taxon>Arthropoda</taxon>
        <taxon>Hexapoda</taxon>
        <taxon>Insecta</taxon>
        <taxon>Pterygota</taxon>
        <taxon>Palaeoptera</taxon>
        <taxon>Odonata</taxon>
        <taxon>Epiprocta</taxon>
        <taxon>Anisoptera</taxon>
        <taxon>Libelluloidea</taxon>
        <taxon>Libellulidae</taxon>
        <taxon>Ladona</taxon>
    </lineage>
</organism>
<feature type="domain" description="Retrovirus-related Pol polyprotein from transposon TNT 1-94-like beta-barrel" evidence="1">
    <location>
        <begin position="57"/>
        <end position="136"/>
    </location>
</feature>
<dbReference type="InterPro" id="IPR054722">
    <property type="entry name" value="PolX-like_BBD"/>
</dbReference>
<evidence type="ECO:0000313" key="3">
    <source>
        <dbReference type="Proteomes" id="UP000792457"/>
    </source>
</evidence>
<dbReference type="OrthoDB" id="8029976at2759"/>
<proteinExistence type="predicted"/>
<sequence length="181" mass="20039">MLSGLTPEYDPMVMALENSNIRITNNLIKGILLQEDAKRQDGTEKALLAIKVESDGWYVDSGVTSQMTMHKNWLVDHKEESLSMSVTVANNSKMKTAGHCNVLVNLEGDDKGISDVLYVPDLSTNLLSVSKLVSKGINVIFNEKGCELCLREKFEVNGEVVATADCMNSMYKLNLEDPIMH</sequence>
<accession>A0A8K0PDR6</accession>
<protein>
    <recommendedName>
        <fullName evidence="1">Retrovirus-related Pol polyprotein from transposon TNT 1-94-like beta-barrel domain-containing protein</fullName>
    </recommendedName>
</protein>
<name>A0A8K0PDR6_LADFU</name>
<evidence type="ECO:0000313" key="2">
    <source>
        <dbReference type="EMBL" id="KAG8239599.1"/>
    </source>
</evidence>
<gene>
    <name evidence="2" type="ORF">J437_LFUL018311</name>
</gene>
<comment type="caution">
    <text evidence="2">The sequence shown here is derived from an EMBL/GenBank/DDBJ whole genome shotgun (WGS) entry which is preliminary data.</text>
</comment>
<reference evidence="2" key="1">
    <citation type="submission" date="2013-04" db="EMBL/GenBank/DDBJ databases">
        <authorList>
            <person name="Qu J."/>
            <person name="Murali S.C."/>
            <person name="Bandaranaike D."/>
            <person name="Bellair M."/>
            <person name="Blankenburg K."/>
            <person name="Chao H."/>
            <person name="Dinh H."/>
            <person name="Doddapaneni H."/>
            <person name="Downs B."/>
            <person name="Dugan-Rocha S."/>
            <person name="Elkadiri S."/>
            <person name="Gnanaolivu R.D."/>
            <person name="Hernandez B."/>
            <person name="Javaid M."/>
            <person name="Jayaseelan J.C."/>
            <person name="Lee S."/>
            <person name="Li M."/>
            <person name="Ming W."/>
            <person name="Munidasa M."/>
            <person name="Muniz J."/>
            <person name="Nguyen L."/>
            <person name="Ongeri F."/>
            <person name="Osuji N."/>
            <person name="Pu L.-L."/>
            <person name="Puazo M."/>
            <person name="Qu C."/>
            <person name="Quiroz J."/>
            <person name="Raj R."/>
            <person name="Weissenberger G."/>
            <person name="Xin Y."/>
            <person name="Zou X."/>
            <person name="Han Y."/>
            <person name="Richards S."/>
            <person name="Worley K."/>
            <person name="Muzny D."/>
            <person name="Gibbs R."/>
        </authorList>
    </citation>
    <scope>NUCLEOTIDE SEQUENCE</scope>
    <source>
        <strain evidence="2">Sampled in the wild</strain>
    </source>
</reference>
<dbReference type="Proteomes" id="UP000792457">
    <property type="component" value="Unassembled WGS sequence"/>
</dbReference>
<dbReference type="Pfam" id="PF22936">
    <property type="entry name" value="Pol_BBD"/>
    <property type="match status" value="1"/>
</dbReference>
<dbReference type="EMBL" id="KZ309731">
    <property type="protein sequence ID" value="KAG8239599.1"/>
    <property type="molecule type" value="Genomic_DNA"/>
</dbReference>
<reference evidence="2" key="2">
    <citation type="submission" date="2017-10" db="EMBL/GenBank/DDBJ databases">
        <title>Ladona fulva Genome sequencing and assembly.</title>
        <authorList>
            <person name="Murali S."/>
            <person name="Richards S."/>
            <person name="Bandaranaike D."/>
            <person name="Bellair M."/>
            <person name="Blankenburg K."/>
            <person name="Chao H."/>
            <person name="Dinh H."/>
            <person name="Doddapaneni H."/>
            <person name="Dugan-Rocha S."/>
            <person name="Elkadiri S."/>
            <person name="Gnanaolivu R."/>
            <person name="Hernandez B."/>
            <person name="Skinner E."/>
            <person name="Javaid M."/>
            <person name="Lee S."/>
            <person name="Li M."/>
            <person name="Ming W."/>
            <person name="Munidasa M."/>
            <person name="Muniz J."/>
            <person name="Nguyen L."/>
            <person name="Hughes D."/>
            <person name="Osuji N."/>
            <person name="Pu L.-L."/>
            <person name="Puazo M."/>
            <person name="Qu C."/>
            <person name="Quiroz J."/>
            <person name="Raj R."/>
            <person name="Weissenberger G."/>
            <person name="Xin Y."/>
            <person name="Zou X."/>
            <person name="Han Y."/>
            <person name="Worley K."/>
            <person name="Muzny D."/>
            <person name="Gibbs R."/>
        </authorList>
    </citation>
    <scope>NUCLEOTIDE SEQUENCE</scope>
    <source>
        <strain evidence="2">Sampled in the wild</strain>
    </source>
</reference>
<keyword evidence="3" id="KW-1185">Reference proteome</keyword>
<dbReference type="AlphaFoldDB" id="A0A8K0PDR6"/>
<evidence type="ECO:0000259" key="1">
    <source>
        <dbReference type="Pfam" id="PF22936"/>
    </source>
</evidence>